<dbReference type="Pfam" id="PF07686">
    <property type="entry name" value="V-set"/>
    <property type="match status" value="1"/>
</dbReference>
<dbReference type="Proteomes" id="UP000886611">
    <property type="component" value="Unassembled WGS sequence"/>
</dbReference>
<protein>
    <submittedName>
        <fullName evidence="3">IGS11 protein</fullName>
    </submittedName>
</protein>
<reference evidence="3 4" key="1">
    <citation type="journal article" date="2021" name="Cell">
        <title>Tracing the genetic footprints of vertebrate landing in non-teleost ray-finned fishes.</title>
        <authorList>
            <person name="Bi X."/>
            <person name="Wang K."/>
            <person name="Yang L."/>
            <person name="Pan H."/>
            <person name="Jiang H."/>
            <person name="Wei Q."/>
            <person name="Fang M."/>
            <person name="Yu H."/>
            <person name="Zhu C."/>
            <person name="Cai Y."/>
            <person name="He Y."/>
            <person name="Gan X."/>
            <person name="Zeng H."/>
            <person name="Yu D."/>
            <person name="Zhu Y."/>
            <person name="Jiang H."/>
            <person name="Qiu Q."/>
            <person name="Yang H."/>
            <person name="Zhang Y.E."/>
            <person name="Wang W."/>
            <person name="Zhu M."/>
            <person name="He S."/>
            <person name="Zhang G."/>
        </authorList>
    </citation>
    <scope>NUCLEOTIDE SEQUENCE [LARGE SCALE GENOMIC DNA]</scope>
    <source>
        <strain evidence="3">Bchr_013</strain>
    </source>
</reference>
<dbReference type="InterPro" id="IPR007110">
    <property type="entry name" value="Ig-like_dom"/>
</dbReference>
<comment type="caution">
    <text evidence="3">The sequence shown here is derived from an EMBL/GenBank/DDBJ whole genome shotgun (WGS) entry which is preliminary data.</text>
</comment>
<accession>A0A8X7XHI2</accession>
<evidence type="ECO:0000313" key="3">
    <source>
        <dbReference type="EMBL" id="KAG2469275.1"/>
    </source>
</evidence>
<feature type="domain" description="Ig-like" evidence="2">
    <location>
        <begin position="141"/>
        <end position="236"/>
    </location>
</feature>
<dbReference type="PANTHER" id="PTHR44699">
    <property type="entry name" value="IMMUNOGLOBULIN SUPERFAMILY MEMBER 11"/>
    <property type="match status" value="1"/>
</dbReference>
<dbReference type="PROSITE" id="PS50835">
    <property type="entry name" value="IG_LIKE"/>
    <property type="match status" value="2"/>
</dbReference>
<organism evidence="3 4">
    <name type="scientific">Polypterus senegalus</name>
    <name type="common">Senegal bichir</name>
    <dbReference type="NCBI Taxonomy" id="55291"/>
    <lineage>
        <taxon>Eukaryota</taxon>
        <taxon>Metazoa</taxon>
        <taxon>Chordata</taxon>
        <taxon>Craniata</taxon>
        <taxon>Vertebrata</taxon>
        <taxon>Euteleostomi</taxon>
        <taxon>Actinopterygii</taxon>
        <taxon>Polypteriformes</taxon>
        <taxon>Polypteridae</taxon>
        <taxon>Polypterus</taxon>
    </lineage>
</organism>
<proteinExistence type="predicted"/>
<evidence type="ECO:0000259" key="2">
    <source>
        <dbReference type="PROSITE" id="PS50835"/>
    </source>
</evidence>
<evidence type="ECO:0000256" key="1">
    <source>
        <dbReference type="SAM" id="Phobius"/>
    </source>
</evidence>
<feature type="non-terminal residue" evidence="3">
    <location>
        <position position="1"/>
    </location>
</feature>
<dbReference type="InterPro" id="IPR013106">
    <property type="entry name" value="Ig_V-set"/>
</dbReference>
<evidence type="ECO:0000313" key="4">
    <source>
        <dbReference type="Proteomes" id="UP000886611"/>
    </source>
</evidence>
<dbReference type="PANTHER" id="PTHR44699:SF2">
    <property type="entry name" value="IMMUNOGLOBULIN SUPERFAMILY MEMBER 11-LIKE"/>
    <property type="match status" value="1"/>
</dbReference>
<keyword evidence="4" id="KW-1185">Reference proteome</keyword>
<feature type="non-terminal residue" evidence="3">
    <location>
        <position position="544"/>
    </location>
</feature>
<keyword evidence="1" id="KW-0812">Transmembrane</keyword>
<feature type="transmembrane region" description="Helical" evidence="1">
    <location>
        <begin position="247"/>
        <end position="271"/>
    </location>
</feature>
<dbReference type="InterPro" id="IPR036179">
    <property type="entry name" value="Ig-like_dom_sf"/>
</dbReference>
<dbReference type="InterPro" id="IPR042758">
    <property type="entry name" value="IGSF11"/>
</dbReference>
<keyword evidence="1" id="KW-0472">Membrane</keyword>
<dbReference type="Pfam" id="PF13927">
    <property type="entry name" value="Ig_3"/>
    <property type="match status" value="1"/>
</dbReference>
<dbReference type="SMART" id="SM00408">
    <property type="entry name" value="IGc2"/>
    <property type="match status" value="1"/>
</dbReference>
<feature type="domain" description="Ig-like" evidence="2">
    <location>
        <begin position="22"/>
        <end position="133"/>
    </location>
</feature>
<dbReference type="Gene3D" id="2.60.40.10">
    <property type="entry name" value="Immunoglobulins"/>
    <property type="match status" value="2"/>
</dbReference>
<dbReference type="InterPro" id="IPR013783">
    <property type="entry name" value="Ig-like_fold"/>
</dbReference>
<dbReference type="EMBL" id="JAATIS010000220">
    <property type="protein sequence ID" value="KAG2469275.1"/>
    <property type="molecule type" value="Genomic_DNA"/>
</dbReference>
<dbReference type="SUPFAM" id="SSF48726">
    <property type="entry name" value="Immunoglobulin"/>
    <property type="match status" value="2"/>
</dbReference>
<dbReference type="InterPro" id="IPR003598">
    <property type="entry name" value="Ig_sub2"/>
</dbReference>
<gene>
    <name evidence="3" type="primary">Igsf11_1</name>
    <name evidence="3" type="ORF">GTO96_0004451</name>
</gene>
<keyword evidence="1" id="KW-1133">Transmembrane helix</keyword>
<dbReference type="SMART" id="SM00409">
    <property type="entry name" value="IG"/>
    <property type="match status" value="2"/>
</dbReference>
<dbReference type="InterPro" id="IPR003599">
    <property type="entry name" value="Ig_sub"/>
</dbReference>
<name>A0A8X7XHI2_POLSE</name>
<sequence>MSIEKVRRVFKYAAKWAAVVCLKVRVEQTNVEVQHGEAVLLPCSFVTTAVPSHLSIIWTTTPLSEPSSPSQVIVYDQGQAIESPSLTGRVRFVSAPLSADILLNMTRLSDAGKYRCVVSSPPESGSPGIAELSLTVLDNNPLYYTTAPPSSPHCFVSGNMDEGGSISLTCFVEYGVPVPDLNWSKIKPDRISLPVNMEDSLRGTVQIFNVSSQTSGLYQCTVSNRLGTEICSVELIIHNTPHGTSGILQSIFVTLTMALILLTLLALVLWLHRSGYDRTNRSGQREEEELCYNEISCKEEQTEHAKEMLLEALNIRCAPDVDHEDMSMVRDYIREGLNNLLNMTSVLPIKDLGWTSWIIYPEKFTYAKCVTCEDLKGGTTKKCKVYGKQYSSKEAKNFAQAAKHDTNPFPLLERACVTQAREGKDNRFCWLRHLLCVKGKRLHKAYVLLPLQEGKLQPDSVIHLQTLGSSRKSLLESEQSQSIFGSECGLRFDMTQFIMVTENLVEICVEPLLNGHPAFSSVMDGLKCQPFLGTIWKKQHHSIQ</sequence>
<dbReference type="AlphaFoldDB" id="A0A8X7XHI2"/>